<comment type="caution">
    <text evidence="2">The sequence shown here is derived from an EMBL/GenBank/DDBJ whole genome shotgun (WGS) entry which is preliminary data.</text>
</comment>
<feature type="region of interest" description="Disordered" evidence="1">
    <location>
        <begin position="1"/>
        <end position="25"/>
    </location>
</feature>
<evidence type="ECO:0000313" key="2">
    <source>
        <dbReference type="EMBL" id="GAA2700622.1"/>
    </source>
</evidence>
<feature type="compositionally biased region" description="Low complexity" evidence="1">
    <location>
        <begin position="1"/>
        <end position="15"/>
    </location>
</feature>
<keyword evidence="3" id="KW-1185">Reference proteome</keyword>
<accession>A0ABN3TFE5</accession>
<sequence length="83" mass="8958">MGSSRSSPSRVCPPRSISPPPLVHTDITRDDAAANLAELVRTRRIRRRILEVTRGREPVAGAVRRQTPNGPAGLLAPSRQASP</sequence>
<protein>
    <submittedName>
        <fullName evidence="2">Uncharacterized protein</fullName>
    </submittedName>
</protein>
<dbReference type="EMBL" id="BAAASK010000032">
    <property type="protein sequence ID" value="GAA2700622.1"/>
    <property type="molecule type" value="Genomic_DNA"/>
</dbReference>
<dbReference type="Proteomes" id="UP001499989">
    <property type="component" value="Unassembled WGS sequence"/>
</dbReference>
<organism evidence="2 3">
    <name type="scientific">Streptomyces violaceolatus</name>
    <dbReference type="NCBI Taxonomy" id="67378"/>
    <lineage>
        <taxon>Bacteria</taxon>
        <taxon>Bacillati</taxon>
        <taxon>Actinomycetota</taxon>
        <taxon>Actinomycetes</taxon>
        <taxon>Kitasatosporales</taxon>
        <taxon>Streptomycetaceae</taxon>
        <taxon>Streptomyces</taxon>
        <taxon>Streptomyces violaceoruber group</taxon>
    </lineage>
</organism>
<proteinExistence type="predicted"/>
<feature type="region of interest" description="Disordered" evidence="1">
    <location>
        <begin position="56"/>
        <end position="83"/>
    </location>
</feature>
<name>A0ABN3TFE5_9ACTN</name>
<evidence type="ECO:0000256" key="1">
    <source>
        <dbReference type="SAM" id="MobiDB-lite"/>
    </source>
</evidence>
<gene>
    <name evidence="2" type="ORF">GCM10010310_69170</name>
</gene>
<evidence type="ECO:0000313" key="3">
    <source>
        <dbReference type="Proteomes" id="UP001499989"/>
    </source>
</evidence>
<reference evidence="2 3" key="1">
    <citation type="journal article" date="2019" name="Int. J. Syst. Evol. Microbiol.">
        <title>The Global Catalogue of Microorganisms (GCM) 10K type strain sequencing project: providing services to taxonomists for standard genome sequencing and annotation.</title>
        <authorList>
            <consortium name="The Broad Institute Genomics Platform"/>
            <consortium name="The Broad Institute Genome Sequencing Center for Infectious Disease"/>
            <person name="Wu L."/>
            <person name="Ma J."/>
        </authorList>
    </citation>
    <scope>NUCLEOTIDE SEQUENCE [LARGE SCALE GENOMIC DNA]</scope>
    <source>
        <strain evidence="2 3">JCM 4531</strain>
    </source>
</reference>